<sequence length="52" mass="5626">KAGFDPTAPDIHLGHIVLLRKMKHFQDLGHDVIFLIGDFTGLIGDPSGRSAT</sequence>
<dbReference type="InterPro" id="IPR014729">
    <property type="entry name" value="Rossmann-like_a/b/a_fold"/>
</dbReference>
<feature type="non-terminal residue" evidence="7">
    <location>
        <position position="1"/>
    </location>
</feature>
<dbReference type="GO" id="GO:0004831">
    <property type="term" value="F:tyrosine-tRNA ligase activity"/>
    <property type="evidence" value="ECO:0007669"/>
    <property type="project" value="UniProtKB-EC"/>
</dbReference>
<proteinExistence type="predicted"/>
<keyword evidence="2" id="KW-0547">Nucleotide-binding</keyword>
<feature type="non-terminal residue" evidence="7">
    <location>
        <position position="52"/>
    </location>
</feature>
<dbReference type="Pfam" id="PF00579">
    <property type="entry name" value="tRNA-synt_1b"/>
    <property type="match status" value="1"/>
</dbReference>
<gene>
    <name evidence="7" type="ORF">S06H3_25174</name>
</gene>
<dbReference type="PROSITE" id="PS00178">
    <property type="entry name" value="AA_TRNA_LIGASE_I"/>
    <property type="match status" value="1"/>
</dbReference>
<evidence type="ECO:0000256" key="1">
    <source>
        <dbReference type="ARBA" id="ARBA00022598"/>
    </source>
</evidence>
<dbReference type="InterPro" id="IPR024088">
    <property type="entry name" value="Tyr-tRNA-ligase_bac-type"/>
</dbReference>
<dbReference type="InterPro" id="IPR002305">
    <property type="entry name" value="aa-tRNA-synth_Ic"/>
</dbReference>
<name>X1NXT0_9ZZZZ</name>
<dbReference type="GO" id="GO:0005829">
    <property type="term" value="C:cytosol"/>
    <property type="evidence" value="ECO:0007669"/>
    <property type="project" value="TreeGrafter"/>
</dbReference>
<evidence type="ECO:0000256" key="6">
    <source>
        <dbReference type="ARBA" id="ARBA00048248"/>
    </source>
</evidence>
<protein>
    <recommendedName>
        <fullName evidence="8">Tyrosine--tRNA ligase</fullName>
    </recommendedName>
</protein>
<keyword evidence="3" id="KW-0067">ATP-binding</keyword>
<evidence type="ECO:0000256" key="3">
    <source>
        <dbReference type="ARBA" id="ARBA00022840"/>
    </source>
</evidence>
<organism evidence="7">
    <name type="scientific">marine sediment metagenome</name>
    <dbReference type="NCBI Taxonomy" id="412755"/>
    <lineage>
        <taxon>unclassified sequences</taxon>
        <taxon>metagenomes</taxon>
        <taxon>ecological metagenomes</taxon>
    </lineage>
</organism>
<evidence type="ECO:0000256" key="4">
    <source>
        <dbReference type="ARBA" id="ARBA00022917"/>
    </source>
</evidence>
<keyword evidence="1" id="KW-0436">Ligase</keyword>
<dbReference type="SUPFAM" id="SSF52374">
    <property type="entry name" value="Nucleotidylyl transferase"/>
    <property type="match status" value="1"/>
</dbReference>
<evidence type="ECO:0000313" key="7">
    <source>
        <dbReference type="EMBL" id="GAI31590.1"/>
    </source>
</evidence>
<dbReference type="AlphaFoldDB" id="X1NXT0"/>
<dbReference type="PANTHER" id="PTHR11766:SF1">
    <property type="entry name" value="TYROSINE--TRNA LIGASE"/>
    <property type="match status" value="1"/>
</dbReference>
<dbReference type="Gene3D" id="3.40.50.620">
    <property type="entry name" value="HUPs"/>
    <property type="match status" value="1"/>
</dbReference>
<comment type="caution">
    <text evidence="7">The sequence shown here is derived from an EMBL/GenBank/DDBJ whole genome shotgun (WGS) entry which is preliminary data.</text>
</comment>
<reference evidence="7" key="1">
    <citation type="journal article" date="2014" name="Front. Microbiol.">
        <title>High frequency of phylogenetically diverse reductive dehalogenase-homologous genes in deep subseafloor sedimentary metagenomes.</title>
        <authorList>
            <person name="Kawai M."/>
            <person name="Futagami T."/>
            <person name="Toyoda A."/>
            <person name="Takaki Y."/>
            <person name="Nishi S."/>
            <person name="Hori S."/>
            <person name="Arai W."/>
            <person name="Tsubouchi T."/>
            <person name="Morono Y."/>
            <person name="Uchiyama I."/>
            <person name="Ito T."/>
            <person name="Fujiyama A."/>
            <person name="Inagaki F."/>
            <person name="Takami H."/>
        </authorList>
    </citation>
    <scope>NUCLEOTIDE SEQUENCE</scope>
    <source>
        <strain evidence="7">Expedition CK06-06</strain>
    </source>
</reference>
<evidence type="ECO:0000256" key="5">
    <source>
        <dbReference type="ARBA" id="ARBA00023146"/>
    </source>
</evidence>
<evidence type="ECO:0008006" key="8">
    <source>
        <dbReference type="Google" id="ProtNLM"/>
    </source>
</evidence>
<accession>X1NXT0</accession>
<dbReference type="GO" id="GO:0005524">
    <property type="term" value="F:ATP binding"/>
    <property type="evidence" value="ECO:0007669"/>
    <property type="project" value="UniProtKB-KW"/>
</dbReference>
<comment type="catalytic activity">
    <reaction evidence="6">
        <text>tRNA(Tyr) + L-tyrosine + ATP = L-tyrosyl-tRNA(Tyr) + AMP + diphosphate + H(+)</text>
        <dbReference type="Rhea" id="RHEA:10220"/>
        <dbReference type="Rhea" id="RHEA-COMP:9706"/>
        <dbReference type="Rhea" id="RHEA-COMP:9707"/>
        <dbReference type="ChEBI" id="CHEBI:15378"/>
        <dbReference type="ChEBI" id="CHEBI:30616"/>
        <dbReference type="ChEBI" id="CHEBI:33019"/>
        <dbReference type="ChEBI" id="CHEBI:58315"/>
        <dbReference type="ChEBI" id="CHEBI:78442"/>
        <dbReference type="ChEBI" id="CHEBI:78536"/>
        <dbReference type="ChEBI" id="CHEBI:456215"/>
        <dbReference type="EC" id="6.1.1.1"/>
    </reaction>
</comment>
<dbReference type="InterPro" id="IPR001412">
    <property type="entry name" value="aa-tRNA-synth_I_CS"/>
</dbReference>
<keyword evidence="5" id="KW-0030">Aminoacyl-tRNA synthetase</keyword>
<dbReference type="PANTHER" id="PTHR11766">
    <property type="entry name" value="TYROSYL-TRNA SYNTHETASE"/>
    <property type="match status" value="1"/>
</dbReference>
<evidence type="ECO:0000256" key="2">
    <source>
        <dbReference type="ARBA" id="ARBA00022741"/>
    </source>
</evidence>
<dbReference type="EMBL" id="BARV01014402">
    <property type="protein sequence ID" value="GAI31590.1"/>
    <property type="molecule type" value="Genomic_DNA"/>
</dbReference>
<dbReference type="GO" id="GO:0006418">
    <property type="term" value="P:tRNA aminoacylation for protein translation"/>
    <property type="evidence" value="ECO:0007669"/>
    <property type="project" value="InterPro"/>
</dbReference>
<keyword evidence="4" id="KW-0648">Protein biosynthesis</keyword>